<dbReference type="SUPFAM" id="SSF46561">
    <property type="entry name" value="Ribosomal protein L29 (L29p)"/>
    <property type="match status" value="1"/>
</dbReference>
<dbReference type="InterPro" id="IPR036049">
    <property type="entry name" value="Ribosomal_uL29_sf"/>
</dbReference>
<evidence type="ECO:0000256" key="3">
    <source>
        <dbReference type="ARBA" id="ARBA00023274"/>
    </source>
</evidence>
<evidence type="ECO:0000256" key="5">
    <source>
        <dbReference type="HAMAP-Rule" id="MF_00374"/>
    </source>
</evidence>
<dbReference type="HAMAP" id="MF_00374">
    <property type="entry name" value="Ribosomal_uL29"/>
    <property type="match status" value="1"/>
</dbReference>
<dbReference type="GO" id="GO:0003735">
    <property type="term" value="F:structural constituent of ribosome"/>
    <property type="evidence" value="ECO:0007669"/>
    <property type="project" value="InterPro"/>
</dbReference>
<keyword evidence="2 5" id="KW-0689">Ribosomal protein</keyword>
<keyword evidence="3 5" id="KW-0687">Ribonucleoprotein</keyword>
<evidence type="ECO:0000256" key="2">
    <source>
        <dbReference type="ARBA" id="ARBA00022980"/>
    </source>
</evidence>
<dbReference type="Gene3D" id="1.10.287.310">
    <property type="match status" value="1"/>
</dbReference>
<accession>A0A1W9P135</accession>
<dbReference type="GO" id="GO:0005840">
    <property type="term" value="C:ribosome"/>
    <property type="evidence" value="ECO:0007669"/>
    <property type="project" value="UniProtKB-KW"/>
</dbReference>
<proteinExistence type="inferred from homology"/>
<evidence type="ECO:0000256" key="4">
    <source>
        <dbReference type="ARBA" id="ARBA00035204"/>
    </source>
</evidence>
<dbReference type="AlphaFoldDB" id="A0A1W9P135"/>
<evidence type="ECO:0000256" key="1">
    <source>
        <dbReference type="ARBA" id="ARBA00009254"/>
    </source>
</evidence>
<dbReference type="GO" id="GO:1990904">
    <property type="term" value="C:ribonucleoprotein complex"/>
    <property type="evidence" value="ECO:0007669"/>
    <property type="project" value="UniProtKB-KW"/>
</dbReference>
<evidence type="ECO:0000256" key="6">
    <source>
        <dbReference type="SAM" id="Coils"/>
    </source>
</evidence>
<dbReference type="EMBL" id="MZGJ01000003">
    <property type="protein sequence ID" value="OQX51483.1"/>
    <property type="molecule type" value="Genomic_DNA"/>
</dbReference>
<evidence type="ECO:0000313" key="8">
    <source>
        <dbReference type="Proteomes" id="UP000192520"/>
    </source>
</evidence>
<dbReference type="Proteomes" id="UP000192520">
    <property type="component" value="Unassembled WGS sequence"/>
</dbReference>
<dbReference type="NCBIfam" id="TIGR00012">
    <property type="entry name" value="L29"/>
    <property type="match status" value="1"/>
</dbReference>
<keyword evidence="6" id="KW-0175">Coiled coil</keyword>
<dbReference type="Pfam" id="PF00831">
    <property type="entry name" value="Ribosomal_L29"/>
    <property type="match status" value="1"/>
</dbReference>
<reference evidence="8" key="1">
    <citation type="submission" date="2017-03" db="EMBL/GenBank/DDBJ databases">
        <title>Novel pathways for hydrocarbon cycling and metabolic interdependencies in hydrothermal sediment communities.</title>
        <authorList>
            <person name="Dombrowski N."/>
            <person name="Seitz K."/>
            <person name="Teske A."/>
            <person name="Baker B."/>
        </authorList>
    </citation>
    <scope>NUCLEOTIDE SEQUENCE [LARGE SCALE GENOMIC DNA]</scope>
</reference>
<organism evidence="7 8">
    <name type="scientific">candidate division CPR3 bacterium 4484_211</name>
    <dbReference type="NCBI Taxonomy" id="1968527"/>
    <lineage>
        <taxon>Bacteria</taxon>
        <taxon>Bacteria division CPR3</taxon>
    </lineage>
</organism>
<comment type="caution">
    <text evidence="7">The sequence shown here is derived from an EMBL/GenBank/DDBJ whole genome shotgun (WGS) entry which is preliminary data.</text>
</comment>
<comment type="similarity">
    <text evidence="1 5">Belongs to the universal ribosomal protein uL29 family.</text>
</comment>
<dbReference type="InterPro" id="IPR001854">
    <property type="entry name" value="Ribosomal_uL29"/>
</dbReference>
<evidence type="ECO:0000313" key="7">
    <source>
        <dbReference type="EMBL" id="OQX51483.1"/>
    </source>
</evidence>
<sequence length="73" mass="8678">MKKTSQWLKEIRSKDINSLNQQLQELRLNLAKLNLDHSLNKLKDYSQIKKLKKKIARLLTVLNTKRKEEKYAG</sequence>
<dbReference type="STRING" id="1968527.B5M47_00585"/>
<dbReference type="GO" id="GO:0006412">
    <property type="term" value="P:translation"/>
    <property type="evidence" value="ECO:0007669"/>
    <property type="project" value="UniProtKB-UniRule"/>
</dbReference>
<feature type="coiled-coil region" evidence="6">
    <location>
        <begin position="9"/>
        <end position="68"/>
    </location>
</feature>
<gene>
    <name evidence="5" type="primary">rpmC</name>
    <name evidence="7" type="ORF">B5M47_00585</name>
</gene>
<protein>
    <recommendedName>
        <fullName evidence="4 5">Large ribosomal subunit protein uL29</fullName>
    </recommendedName>
</protein>
<name>A0A1W9P135_UNCC3</name>